<proteinExistence type="predicted"/>
<organism evidence="1">
    <name type="scientific">Rhizophora mucronata</name>
    <name type="common">Asiatic mangrove</name>
    <dbReference type="NCBI Taxonomy" id="61149"/>
    <lineage>
        <taxon>Eukaryota</taxon>
        <taxon>Viridiplantae</taxon>
        <taxon>Streptophyta</taxon>
        <taxon>Embryophyta</taxon>
        <taxon>Tracheophyta</taxon>
        <taxon>Spermatophyta</taxon>
        <taxon>Magnoliopsida</taxon>
        <taxon>eudicotyledons</taxon>
        <taxon>Gunneridae</taxon>
        <taxon>Pentapetalae</taxon>
        <taxon>rosids</taxon>
        <taxon>fabids</taxon>
        <taxon>Malpighiales</taxon>
        <taxon>Rhizophoraceae</taxon>
        <taxon>Rhizophora</taxon>
    </lineage>
</organism>
<dbReference type="AlphaFoldDB" id="A0A2P2KHF3"/>
<protein>
    <submittedName>
        <fullName evidence="1">Uncharacterized protein</fullName>
    </submittedName>
</protein>
<dbReference type="EMBL" id="GGEC01024660">
    <property type="protein sequence ID" value="MBX05144.1"/>
    <property type="molecule type" value="Transcribed_RNA"/>
</dbReference>
<reference evidence="1" key="1">
    <citation type="submission" date="2018-02" db="EMBL/GenBank/DDBJ databases">
        <title>Rhizophora mucronata_Transcriptome.</title>
        <authorList>
            <person name="Meera S.P."/>
            <person name="Sreeshan A."/>
            <person name="Augustine A."/>
        </authorList>
    </citation>
    <scope>NUCLEOTIDE SEQUENCE</scope>
    <source>
        <tissue evidence="1">Leaf</tissue>
    </source>
</reference>
<accession>A0A2P2KHF3</accession>
<sequence length="26" mass="2829">MENKKAKGAKFMYYFSGLKAVSGSSV</sequence>
<name>A0A2P2KHF3_RHIMU</name>
<evidence type="ECO:0000313" key="1">
    <source>
        <dbReference type="EMBL" id="MBX05144.1"/>
    </source>
</evidence>